<dbReference type="Proteomes" id="UP001217754">
    <property type="component" value="Chromosome 1"/>
</dbReference>
<dbReference type="GeneID" id="85224052"/>
<dbReference type="AlphaFoldDB" id="A0AAF0EZW5"/>
<feature type="region of interest" description="Disordered" evidence="1">
    <location>
        <begin position="25"/>
        <end position="52"/>
    </location>
</feature>
<keyword evidence="2" id="KW-0472">Membrane</keyword>
<keyword evidence="4" id="KW-1185">Reference proteome</keyword>
<sequence>MSAMLKSTRMLPSARIAPRFYGIRAYSAPTPPPPNERKSTPLEETAKTDKAGTSGPIITVTLLGLLVGGLYMFSDDLKSYLSGGTAAADKSVIAEQKNGKMVSPFGGKKE</sequence>
<keyword evidence="2" id="KW-0812">Transmembrane</keyword>
<name>A0AAF0EZW5_9BASI</name>
<feature type="transmembrane region" description="Helical" evidence="2">
    <location>
        <begin position="57"/>
        <end position="74"/>
    </location>
</feature>
<protein>
    <submittedName>
        <fullName evidence="3">Uncharacterized protein</fullName>
    </submittedName>
</protein>
<accession>A0AAF0EZW5</accession>
<proteinExistence type="predicted"/>
<evidence type="ECO:0000313" key="3">
    <source>
        <dbReference type="EMBL" id="WFD37459.1"/>
    </source>
</evidence>
<gene>
    <name evidence="3" type="ORF">MJAP1_000403</name>
</gene>
<organism evidence="3 4">
    <name type="scientific">Malassezia japonica</name>
    <dbReference type="NCBI Taxonomy" id="223818"/>
    <lineage>
        <taxon>Eukaryota</taxon>
        <taxon>Fungi</taxon>
        <taxon>Dikarya</taxon>
        <taxon>Basidiomycota</taxon>
        <taxon>Ustilaginomycotina</taxon>
        <taxon>Malasseziomycetes</taxon>
        <taxon>Malasseziales</taxon>
        <taxon>Malasseziaceae</taxon>
        <taxon>Malassezia</taxon>
    </lineage>
</organism>
<reference evidence="3" key="1">
    <citation type="submission" date="2023-03" db="EMBL/GenBank/DDBJ databases">
        <title>Mating type loci evolution in Malassezia.</title>
        <authorList>
            <person name="Coelho M.A."/>
        </authorList>
    </citation>
    <scope>NUCLEOTIDE SEQUENCE</scope>
    <source>
        <strain evidence="3">CBS 9431</strain>
    </source>
</reference>
<evidence type="ECO:0000256" key="2">
    <source>
        <dbReference type="SAM" id="Phobius"/>
    </source>
</evidence>
<keyword evidence="2" id="KW-1133">Transmembrane helix</keyword>
<evidence type="ECO:0000256" key="1">
    <source>
        <dbReference type="SAM" id="MobiDB-lite"/>
    </source>
</evidence>
<dbReference type="RefSeq" id="XP_060120356.1">
    <property type="nucleotide sequence ID" value="XM_060264373.1"/>
</dbReference>
<dbReference type="EMBL" id="CP119958">
    <property type="protein sequence ID" value="WFD37459.1"/>
    <property type="molecule type" value="Genomic_DNA"/>
</dbReference>
<evidence type="ECO:0000313" key="4">
    <source>
        <dbReference type="Proteomes" id="UP001217754"/>
    </source>
</evidence>
<feature type="compositionally biased region" description="Basic and acidic residues" evidence="1">
    <location>
        <begin position="35"/>
        <end position="50"/>
    </location>
</feature>